<dbReference type="eggNOG" id="ENOG502R56S">
    <property type="taxonomic scope" value="Eukaryota"/>
</dbReference>
<keyword evidence="2" id="KW-1185">Reference proteome</keyword>
<accession>A0A0E0HIV0</accession>
<dbReference type="Proteomes" id="UP000006591">
    <property type="component" value="Chromosome 5"/>
</dbReference>
<dbReference type="PANTHER" id="PTHR33702">
    <property type="entry name" value="BNAA09G40010D PROTEIN"/>
    <property type="match status" value="1"/>
</dbReference>
<proteinExistence type="predicted"/>
<evidence type="ECO:0000313" key="2">
    <source>
        <dbReference type="Proteomes" id="UP000006591"/>
    </source>
</evidence>
<organism evidence="1">
    <name type="scientific">Oryza nivara</name>
    <name type="common">Indian wild rice</name>
    <name type="synonym">Oryza sativa f. spontanea</name>
    <dbReference type="NCBI Taxonomy" id="4536"/>
    <lineage>
        <taxon>Eukaryota</taxon>
        <taxon>Viridiplantae</taxon>
        <taxon>Streptophyta</taxon>
        <taxon>Embryophyta</taxon>
        <taxon>Tracheophyta</taxon>
        <taxon>Spermatophyta</taxon>
        <taxon>Magnoliopsida</taxon>
        <taxon>Liliopsida</taxon>
        <taxon>Poales</taxon>
        <taxon>Poaceae</taxon>
        <taxon>BOP clade</taxon>
        <taxon>Oryzoideae</taxon>
        <taxon>Oryzeae</taxon>
        <taxon>Oryzinae</taxon>
        <taxon>Oryza</taxon>
    </lineage>
</organism>
<dbReference type="OMA" id="MAHIYSM"/>
<evidence type="ECO:0000313" key="1">
    <source>
        <dbReference type="EnsemblPlants" id="ONIVA05G28770.1"/>
    </source>
</evidence>
<dbReference type="EnsemblPlants" id="ONIVA05G28770.1">
    <property type="protein sequence ID" value="ONIVA05G28770.1"/>
    <property type="gene ID" value="ONIVA05G28770"/>
</dbReference>
<dbReference type="PANTHER" id="PTHR33702:SF25">
    <property type="entry name" value="OS05G0575200 PROTEIN"/>
    <property type="match status" value="1"/>
</dbReference>
<reference evidence="1" key="1">
    <citation type="submission" date="2015-04" db="UniProtKB">
        <authorList>
            <consortium name="EnsemblPlants"/>
        </authorList>
    </citation>
    <scope>IDENTIFICATION</scope>
    <source>
        <strain evidence="1">SL10</strain>
    </source>
</reference>
<reference evidence="1" key="2">
    <citation type="submission" date="2018-04" db="EMBL/GenBank/DDBJ databases">
        <title>OnivRS2 (Oryza nivara Reference Sequence Version 2).</title>
        <authorList>
            <person name="Zhang J."/>
            <person name="Kudrna D."/>
            <person name="Lee S."/>
            <person name="Talag J."/>
            <person name="Rajasekar S."/>
            <person name="Welchert J."/>
            <person name="Hsing Y.-I."/>
            <person name="Wing R.A."/>
        </authorList>
    </citation>
    <scope>NUCLEOTIDE SEQUENCE [LARGE SCALE GENOMIC DNA]</scope>
    <source>
        <strain evidence="1">SL10</strain>
    </source>
</reference>
<name>A0A0E0HIV0_ORYNI</name>
<sequence length="158" mass="17067">MAISLVSQPRRSIQMYWARRNYRRLGSPPSRHLRVARLGGGAGGARSTKDAAVRRGRLSSWNARAAARAVLLSPLRLMARIRDAYVDAMLALAAGGGAALSRSRSRSCAATEAAAGLLDRRVPRARLQGSGGDFERRMMEHIYNMIVTPELPGAAARA</sequence>
<dbReference type="Gramene" id="ONIVA05G28770.1">
    <property type="protein sequence ID" value="ONIVA05G28770.1"/>
    <property type="gene ID" value="ONIVA05G28770"/>
</dbReference>
<protein>
    <submittedName>
        <fullName evidence="1">Uncharacterized protein</fullName>
    </submittedName>
</protein>
<dbReference type="AlphaFoldDB" id="A0A0E0HIV0"/>
<dbReference type="HOGENOM" id="CLU_1809344_0_0_1"/>